<name>A0A1W6DXK8_9CAUD</name>
<sequence>MNQTECSGLTPDEKRIASPSISHVKNLCAEIDLGPSRPSAGPDGIDPSIHDRFVRWLRDNGYVRRTKPDVKAAMYRVAYDIKPKELDPELVEAAVTELSRRATPTGRFRSPDRDYVRHRLIGDHWLKQQAAANRVVDTDYASIEARILAHSDFDLDLEMKKSEIHNWQMRGMEIELDTTLPPEKKIVQVGPAYERAMIAVHADAMKARAKLQEIMR</sequence>
<protein>
    <submittedName>
        <fullName evidence="1">Uncharacterized protein</fullName>
    </submittedName>
</protein>
<keyword evidence="2" id="KW-1185">Reference proteome</keyword>
<dbReference type="EMBL" id="KY629563">
    <property type="protein sequence ID" value="ARK07502.1"/>
    <property type="molecule type" value="Genomic_DNA"/>
</dbReference>
<organism evidence="1 2">
    <name type="scientific">Sphingobium phage Lacusarx</name>
    <dbReference type="NCBI Taxonomy" id="1980139"/>
    <lineage>
        <taxon>Viruses</taxon>
        <taxon>Duplodnaviria</taxon>
        <taxon>Heunggongvirae</taxon>
        <taxon>Uroviricota</taxon>
        <taxon>Caudoviricetes</taxon>
        <taxon>Lacusarxvirus</taxon>
        <taxon>Lacusarxvirus lacusarx</taxon>
    </lineage>
</organism>
<dbReference type="Proteomes" id="UP000223906">
    <property type="component" value="Segment"/>
</dbReference>
<reference evidence="1 2" key="1">
    <citation type="submission" date="2017-02" db="EMBL/GenBank/DDBJ databases">
        <title>The first characterized phage against a member of the ecologically important #sphingomonads reveals high dissimilarity against all other known phages.</title>
        <authorList>
            <person name="Nielsen T.K."/>
            <person name="Carstens A.B."/>
            <person name="Kot W."/>
            <person name="Lametsch R."/>
            <person name="Neve H."/>
            <person name="Hansen L.H."/>
        </authorList>
    </citation>
    <scope>NUCLEOTIDE SEQUENCE [LARGE SCALE GENOMIC DNA]</scope>
</reference>
<evidence type="ECO:0000313" key="2">
    <source>
        <dbReference type="Proteomes" id="UP000223906"/>
    </source>
</evidence>
<proteinExistence type="predicted"/>
<accession>A0A1W6DXK8</accession>
<gene>
    <name evidence="1" type="ORF">LAV_00127</name>
</gene>
<evidence type="ECO:0000313" key="1">
    <source>
        <dbReference type="EMBL" id="ARK07502.1"/>
    </source>
</evidence>